<evidence type="ECO:0000256" key="4">
    <source>
        <dbReference type="ARBA" id="ARBA00022490"/>
    </source>
</evidence>
<evidence type="ECO:0000259" key="15">
    <source>
        <dbReference type="Pfam" id="PF01225"/>
    </source>
</evidence>
<dbReference type="SUPFAM" id="SSF53244">
    <property type="entry name" value="MurD-like peptide ligases, peptide-binding domain"/>
    <property type="match status" value="1"/>
</dbReference>
<keyword evidence="6 14" id="KW-0132">Cell division</keyword>
<evidence type="ECO:0000256" key="3">
    <source>
        <dbReference type="ARBA" id="ARBA00012211"/>
    </source>
</evidence>
<evidence type="ECO:0000313" key="19">
    <source>
        <dbReference type="Proteomes" id="UP000051015"/>
    </source>
</evidence>
<dbReference type="Gene3D" id="3.40.50.720">
    <property type="entry name" value="NAD(P)-binding Rossmann-like Domain"/>
    <property type="match status" value="1"/>
</dbReference>
<evidence type="ECO:0000256" key="2">
    <source>
        <dbReference type="ARBA" id="ARBA00004752"/>
    </source>
</evidence>
<dbReference type="InterPro" id="IPR036615">
    <property type="entry name" value="Mur_ligase_C_dom_sf"/>
</dbReference>
<accession>A0A0R2CYQ8</accession>
<dbReference type="NCBIfam" id="TIGR01082">
    <property type="entry name" value="murC"/>
    <property type="match status" value="1"/>
</dbReference>
<keyword evidence="9 14" id="KW-0133">Cell shape</keyword>
<comment type="pathway">
    <text evidence="2 14">Cell wall biogenesis; peptidoglycan biosynthesis.</text>
</comment>
<dbReference type="InterPro" id="IPR000713">
    <property type="entry name" value="Mur_ligase_N"/>
</dbReference>
<dbReference type="Gene3D" id="3.90.190.20">
    <property type="entry name" value="Mur ligase, C-terminal domain"/>
    <property type="match status" value="1"/>
</dbReference>
<reference evidence="18 19" key="1">
    <citation type="journal article" date="2015" name="Genome Announc.">
        <title>Expanding the biotechnology potential of lactobacilli through comparative genomics of 213 strains and associated genera.</title>
        <authorList>
            <person name="Sun Z."/>
            <person name="Harris H.M."/>
            <person name="McCann A."/>
            <person name="Guo C."/>
            <person name="Argimon S."/>
            <person name="Zhang W."/>
            <person name="Yang X."/>
            <person name="Jeffery I.B."/>
            <person name="Cooney J.C."/>
            <person name="Kagawa T.F."/>
            <person name="Liu W."/>
            <person name="Song Y."/>
            <person name="Salvetti E."/>
            <person name="Wrobel A."/>
            <person name="Rasinkangas P."/>
            <person name="Parkhill J."/>
            <person name="Rea M.C."/>
            <person name="O'Sullivan O."/>
            <person name="Ritari J."/>
            <person name="Douillard F.P."/>
            <person name="Paul Ross R."/>
            <person name="Yang R."/>
            <person name="Briner A.E."/>
            <person name="Felis G.E."/>
            <person name="de Vos W.M."/>
            <person name="Barrangou R."/>
            <person name="Klaenhammer T.R."/>
            <person name="Caufield P.W."/>
            <person name="Cui Y."/>
            <person name="Zhang H."/>
            <person name="O'Toole P.W."/>
        </authorList>
    </citation>
    <scope>NUCLEOTIDE SEQUENCE [LARGE SCALE GENOMIC DNA]</scope>
    <source>
        <strain evidence="18 19">DSM 21051</strain>
    </source>
</reference>
<protein>
    <recommendedName>
        <fullName evidence="3 14">UDP-N-acetylmuramate--L-alanine ligase</fullName>
        <ecNumber evidence="3 14">6.3.2.8</ecNumber>
    </recommendedName>
    <alternativeName>
        <fullName evidence="14">UDP-N-acetylmuramoyl-L-alanine synthetase</fullName>
    </alternativeName>
</protein>
<keyword evidence="10 14" id="KW-0573">Peptidoglycan synthesis</keyword>
<dbReference type="EC" id="6.3.2.8" evidence="3 14"/>
<evidence type="ECO:0000256" key="10">
    <source>
        <dbReference type="ARBA" id="ARBA00022984"/>
    </source>
</evidence>
<evidence type="ECO:0000256" key="5">
    <source>
        <dbReference type="ARBA" id="ARBA00022598"/>
    </source>
</evidence>
<dbReference type="GO" id="GO:0008763">
    <property type="term" value="F:UDP-N-acetylmuramate-L-alanine ligase activity"/>
    <property type="evidence" value="ECO:0007669"/>
    <property type="project" value="UniProtKB-UniRule"/>
</dbReference>
<dbReference type="Pfam" id="PF02875">
    <property type="entry name" value="Mur_ligase_C"/>
    <property type="match status" value="1"/>
</dbReference>
<dbReference type="PANTHER" id="PTHR43445">
    <property type="entry name" value="UDP-N-ACETYLMURAMATE--L-ALANINE LIGASE-RELATED"/>
    <property type="match status" value="1"/>
</dbReference>
<evidence type="ECO:0000256" key="8">
    <source>
        <dbReference type="ARBA" id="ARBA00022840"/>
    </source>
</evidence>
<feature type="domain" description="Mur ligase N-terminal catalytic" evidence="15">
    <location>
        <begin position="21"/>
        <end position="117"/>
    </location>
</feature>
<keyword evidence="7 14" id="KW-0547">Nucleotide-binding</keyword>
<evidence type="ECO:0000256" key="7">
    <source>
        <dbReference type="ARBA" id="ARBA00022741"/>
    </source>
</evidence>
<dbReference type="SUPFAM" id="SSF51984">
    <property type="entry name" value="MurCD N-terminal domain"/>
    <property type="match status" value="1"/>
</dbReference>
<dbReference type="SUPFAM" id="SSF53623">
    <property type="entry name" value="MurD-like peptide ligases, catalytic domain"/>
    <property type="match status" value="1"/>
</dbReference>
<evidence type="ECO:0000259" key="16">
    <source>
        <dbReference type="Pfam" id="PF02875"/>
    </source>
</evidence>
<dbReference type="PANTHER" id="PTHR43445:SF3">
    <property type="entry name" value="UDP-N-ACETYLMURAMATE--L-ALANINE LIGASE"/>
    <property type="match status" value="1"/>
</dbReference>
<dbReference type="InterPro" id="IPR036565">
    <property type="entry name" value="Mur-like_cat_sf"/>
</dbReference>
<comment type="subcellular location">
    <subcellularLocation>
        <location evidence="1 14">Cytoplasm</location>
    </subcellularLocation>
</comment>
<evidence type="ECO:0000259" key="17">
    <source>
        <dbReference type="Pfam" id="PF08245"/>
    </source>
</evidence>
<evidence type="ECO:0000313" key="18">
    <source>
        <dbReference type="EMBL" id="KRM96629.1"/>
    </source>
</evidence>
<dbReference type="AlphaFoldDB" id="A0A0R2CYQ8"/>
<evidence type="ECO:0000256" key="1">
    <source>
        <dbReference type="ARBA" id="ARBA00004496"/>
    </source>
</evidence>
<keyword evidence="19" id="KW-1185">Reference proteome</keyword>
<dbReference type="GO" id="GO:0009252">
    <property type="term" value="P:peptidoglycan biosynthetic process"/>
    <property type="evidence" value="ECO:0007669"/>
    <property type="project" value="UniProtKB-UniRule"/>
</dbReference>
<evidence type="ECO:0000256" key="9">
    <source>
        <dbReference type="ARBA" id="ARBA00022960"/>
    </source>
</evidence>
<evidence type="ECO:0000256" key="12">
    <source>
        <dbReference type="ARBA" id="ARBA00023316"/>
    </source>
</evidence>
<dbReference type="Pfam" id="PF01225">
    <property type="entry name" value="Mur_ligase"/>
    <property type="match status" value="1"/>
</dbReference>
<dbReference type="Pfam" id="PF08245">
    <property type="entry name" value="Mur_ligase_M"/>
    <property type="match status" value="1"/>
</dbReference>
<keyword evidence="11 14" id="KW-0131">Cell cycle</keyword>
<dbReference type="Proteomes" id="UP000051015">
    <property type="component" value="Unassembled WGS sequence"/>
</dbReference>
<comment type="function">
    <text evidence="14">Cell wall formation.</text>
</comment>
<name>A0A0R2CYQ8_9LACO</name>
<comment type="similarity">
    <text evidence="14">Belongs to the MurCDEF family.</text>
</comment>
<evidence type="ECO:0000256" key="6">
    <source>
        <dbReference type="ARBA" id="ARBA00022618"/>
    </source>
</evidence>
<dbReference type="UniPathway" id="UPA00219"/>
<evidence type="ECO:0000256" key="11">
    <source>
        <dbReference type="ARBA" id="ARBA00023306"/>
    </source>
</evidence>
<dbReference type="GO" id="GO:0008360">
    <property type="term" value="P:regulation of cell shape"/>
    <property type="evidence" value="ECO:0007669"/>
    <property type="project" value="UniProtKB-KW"/>
</dbReference>
<gene>
    <name evidence="14" type="primary">murC</name>
    <name evidence="18" type="ORF">FC19_GL000927</name>
</gene>
<comment type="catalytic activity">
    <reaction evidence="13 14">
        <text>UDP-N-acetyl-alpha-D-muramate + L-alanine + ATP = UDP-N-acetyl-alpha-D-muramoyl-L-alanine + ADP + phosphate + H(+)</text>
        <dbReference type="Rhea" id="RHEA:23372"/>
        <dbReference type="ChEBI" id="CHEBI:15378"/>
        <dbReference type="ChEBI" id="CHEBI:30616"/>
        <dbReference type="ChEBI" id="CHEBI:43474"/>
        <dbReference type="ChEBI" id="CHEBI:57972"/>
        <dbReference type="ChEBI" id="CHEBI:70757"/>
        <dbReference type="ChEBI" id="CHEBI:83898"/>
        <dbReference type="ChEBI" id="CHEBI:456216"/>
        <dbReference type="EC" id="6.3.2.8"/>
    </reaction>
</comment>
<feature type="binding site" evidence="14">
    <location>
        <begin position="125"/>
        <end position="131"/>
    </location>
    <ligand>
        <name>ATP</name>
        <dbReference type="ChEBI" id="CHEBI:30616"/>
    </ligand>
</feature>
<dbReference type="GO" id="GO:0071555">
    <property type="term" value="P:cell wall organization"/>
    <property type="evidence" value="ECO:0007669"/>
    <property type="project" value="UniProtKB-KW"/>
</dbReference>
<keyword evidence="5 14" id="KW-0436">Ligase</keyword>
<dbReference type="InterPro" id="IPR005758">
    <property type="entry name" value="UDP-N-AcMur_Ala_ligase_MurC"/>
</dbReference>
<organism evidence="18 19">
    <name type="scientific">Liquorilactobacillus aquaticus DSM 21051</name>
    <dbReference type="NCBI Taxonomy" id="1423725"/>
    <lineage>
        <taxon>Bacteria</taxon>
        <taxon>Bacillati</taxon>
        <taxon>Bacillota</taxon>
        <taxon>Bacilli</taxon>
        <taxon>Lactobacillales</taxon>
        <taxon>Lactobacillaceae</taxon>
        <taxon>Liquorilactobacillus</taxon>
    </lineage>
</organism>
<keyword evidence="8 14" id="KW-0067">ATP-binding</keyword>
<dbReference type="GO" id="GO:0051301">
    <property type="term" value="P:cell division"/>
    <property type="evidence" value="ECO:0007669"/>
    <property type="project" value="UniProtKB-KW"/>
</dbReference>
<dbReference type="GO" id="GO:0005524">
    <property type="term" value="F:ATP binding"/>
    <property type="evidence" value="ECO:0007669"/>
    <property type="project" value="UniProtKB-UniRule"/>
</dbReference>
<dbReference type="Gene3D" id="3.40.1190.10">
    <property type="entry name" value="Mur-like, catalytic domain"/>
    <property type="match status" value="1"/>
</dbReference>
<dbReference type="GO" id="GO:0005737">
    <property type="term" value="C:cytoplasm"/>
    <property type="evidence" value="ECO:0007669"/>
    <property type="project" value="UniProtKB-SubCell"/>
</dbReference>
<evidence type="ECO:0000256" key="14">
    <source>
        <dbReference type="HAMAP-Rule" id="MF_00046"/>
    </source>
</evidence>
<dbReference type="STRING" id="1423725.FC19_GL000927"/>
<dbReference type="EMBL" id="AYZD01000015">
    <property type="protein sequence ID" value="KRM96629.1"/>
    <property type="molecule type" value="Genomic_DNA"/>
</dbReference>
<keyword evidence="4 14" id="KW-0963">Cytoplasm</keyword>
<dbReference type="HAMAP" id="MF_00046">
    <property type="entry name" value="MurC"/>
    <property type="match status" value="1"/>
</dbReference>
<evidence type="ECO:0000256" key="13">
    <source>
        <dbReference type="ARBA" id="ARBA00047833"/>
    </source>
</evidence>
<feature type="domain" description="Mur ligase central" evidence="17">
    <location>
        <begin position="123"/>
        <end position="291"/>
    </location>
</feature>
<comment type="caution">
    <text evidence="18">The sequence shown here is derived from an EMBL/GenBank/DDBJ whole genome shotgun (WGS) entry which is preliminary data.</text>
</comment>
<dbReference type="PATRIC" id="fig|1423725.3.peg.956"/>
<dbReference type="InterPro" id="IPR004101">
    <property type="entry name" value="Mur_ligase_C"/>
</dbReference>
<feature type="domain" description="Mur ligase C-terminal" evidence="16">
    <location>
        <begin position="315"/>
        <end position="431"/>
    </location>
</feature>
<dbReference type="InterPro" id="IPR050061">
    <property type="entry name" value="MurCDEF_pg_biosynth"/>
</dbReference>
<sequence>MVKYAMIAMIEKRIIIMDTTYYFVGIKGTGMSSLALLLHDQGLKVTGSDIEKYTFTQRGLELAGIKILPFDENNIHEGLTIVAGNAFDDNQKEIKKARKMGLEVIRYPDFLEKLIQKTTSIGVAGAHGKTSTTGLLAHVLGGVSPTSYLVGDGSGKGVPNARFFVFEADEYRRHFVAYHPDYVIMTNIDFDHPDYFTGIEDVCAAFSTLASQTKKGIFAWGEDKNLRKLKSEVPIHYYGTEENDEFRATNIKRTTKGSSFDVYRHDVFLGNYQIPLFGEHNVLNSLAVIAVSYFEKVDQEEIKHELLSFKGVKRRFTEKYVADVTIIDDYAHHPSEIKATLDAARQKYPKKKIIAVFQPHTFSRTIALMDDFAASLNMADQVFLTDIFSSIREHGGNVSSADLGNKITKGGSVLKLDNMSPLLDFHDAVVIFMGAGDIQKYEYAYEKLLSNLSYKNN</sequence>
<keyword evidence="12 14" id="KW-0961">Cell wall biogenesis/degradation</keyword>
<dbReference type="InterPro" id="IPR013221">
    <property type="entry name" value="Mur_ligase_cen"/>
</dbReference>
<proteinExistence type="inferred from homology"/>